<dbReference type="RefSeq" id="WP_187736318.1">
    <property type="nucleotide sequence ID" value="NZ_CP060790.1"/>
</dbReference>
<keyword evidence="3" id="KW-1003">Cell membrane</keyword>
<feature type="domain" description="HemY N-terminal" evidence="8">
    <location>
        <begin position="26"/>
        <end position="115"/>
    </location>
</feature>
<feature type="transmembrane region" description="Helical" evidence="7">
    <location>
        <begin position="44"/>
        <end position="66"/>
    </location>
</feature>
<keyword evidence="6 7" id="KW-0472">Membrane</keyword>
<evidence type="ECO:0000313" key="9">
    <source>
        <dbReference type="EMBL" id="QNP59334.1"/>
    </source>
</evidence>
<evidence type="ECO:0000256" key="3">
    <source>
        <dbReference type="ARBA" id="ARBA00022475"/>
    </source>
</evidence>
<sequence>MRAALWLLGLFGVAVAVALFAGNNQGTVTLFWPPYRVDLSLNMVVLLLVGGFVTLHAALRALAALLELPHQARRWRQQQKERAMHGALLDALAHLQAGRFLRSRKAAVAALSQESALEAAGESVPHGRQLRALAHMAAAESSHALQDRATRENHLRLAMEHAPANGNAQEQGLREGSQMRAARWALDDRDSESALEWLAALPQGAARRTLALRIKLKATRLAGQPQSALETARLLAKHRAFSPAAAQSIVRGLAGELIHGAHDPAQLQQVWLTLEPAERAMPELAIQAAQRLVELGGDAAQVRAWLLPMWERMVEQPRAVADQHALKLVRALEAGLDSIDGAWLARIEAAQQANPRDARLSYLAGMACLKRQLWGKAQQLLTQSAQHLADASLRGSAWRYLAELADQRGDTDAAAHAWKQAALQH</sequence>
<protein>
    <submittedName>
        <fullName evidence="9">Heme biosynthesis protein HemY</fullName>
    </submittedName>
</protein>
<comment type="subcellular location">
    <subcellularLocation>
        <location evidence="2">Cell membrane</location>
    </subcellularLocation>
    <subcellularLocation>
        <location evidence="1">Membrane</location>
        <topology evidence="1">Multi-pass membrane protein</topology>
    </subcellularLocation>
</comment>
<dbReference type="InterPro" id="IPR005254">
    <property type="entry name" value="Heme_biosyn_assoc_TPR_pro"/>
</dbReference>
<dbReference type="NCBIfam" id="TIGR00540">
    <property type="entry name" value="TPR_hemY_coli"/>
    <property type="match status" value="1"/>
</dbReference>
<evidence type="ECO:0000256" key="2">
    <source>
        <dbReference type="ARBA" id="ARBA00004236"/>
    </source>
</evidence>
<dbReference type="GO" id="GO:0042168">
    <property type="term" value="P:heme metabolic process"/>
    <property type="evidence" value="ECO:0007669"/>
    <property type="project" value="InterPro"/>
</dbReference>
<name>A0A7H0HFL8_9BURK</name>
<keyword evidence="10" id="KW-1185">Reference proteome</keyword>
<organism evidence="9 10">
    <name type="scientific">Paenacidovorax monticola</name>
    <dbReference type="NCBI Taxonomy" id="1926868"/>
    <lineage>
        <taxon>Bacteria</taxon>
        <taxon>Pseudomonadati</taxon>
        <taxon>Pseudomonadota</taxon>
        <taxon>Betaproteobacteria</taxon>
        <taxon>Burkholderiales</taxon>
        <taxon>Comamonadaceae</taxon>
        <taxon>Paenacidovorax</taxon>
    </lineage>
</organism>
<dbReference type="AlphaFoldDB" id="A0A7H0HFL8"/>
<dbReference type="InterPro" id="IPR010817">
    <property type="entry name" value="HemY_N"/>
</dbReference>
<evidence type="ECO:0000259" key="8">
    <source>
        <dbReference type="Pfam" id="PF07219"/>
    </source>
</evidence>
<dbReference type="GO" id="GO:0005886">
    <property type="term" value="C:plasma membrane"/>
    <property type="evidence" value="ECO:0007669"/>
    <property type="project" value="UniProtKB-SubCell"/>
</dbReference>
<accession>A0A7H0HFL8</accession>
<evidence type="ECO:0000256" key="4">
    <source>
        <dbReference type="ARBA" id="ARBA00022692"/>
    </source>
</evidence>
<dbReference type="Pfam" id="PF07219">
    <property type="entry name" value="HemY_N"/>
    <property type="match status" value="1"/>
</dbReference>
<evidence type="ECO:0000256" key="7">
    <source>
        <dbReference type="SAM" id="Phobius"/>
    </source>
</evidence>
<reference evidence="9 10" key="1">
    <citation type="submission" date="2020-08" db="EMBL/GenBank/DDBJ databases">
        <title>Genome sequence of Acidovorax monticola KACC 19171T.</title>
        <authorList>
            <person name="Hyun D.-W."/>
            <person name="Bae J.-W."/>
        </authorList>
    </citation>
    <scope>NUCLEOTIDE SEQUENCE [LARGE SCALE GENOMIC DNA]</scope>
    <source>
        <strain evidence="9 10">KACC 19171</strain>
    </source>
</reference>
<keyword evidence="5 7" id="KW-1133">Transmembrane helix</keyword>
<proteinExistence type="predicted"/>
<keyword evidence="4 7" id="KW-0812">Transmembrane</keyword>
<dbReference type="Proteomes" id="UP000516057">
    <property type="component" value="Chromosome"/>
</dbReference>
<dbReference type="KEGG" id="amon:H9L24_21400"/>
<dbReference type="EMBL" id="CP060790">
    <property type="protein sequence ID" value="QNP59334.1"/>
    <property type="molecule type" value="Genomic_DNA"/>
</dbReference>
<evidence type="ECO:0000256" key="6">
    <source>
        <dbReference type="ARBA" id="ARBA00023136"/>
    </source>
</evidence>
<evidence type="ECO:0000313" key="10">
    <source>
        <dbReference type="Proteomes" id="UP000516057"/>
    </source>
</evidence>
<gene>
    <name evidence="9" type="ORF">H9L24_21400</name>
</gene>
<evidence type="ECO:0000256" key="5">
    <source>
        <dbReference type="ARBA" id="ARBA00022989"/>
    </source>
</evidence>
<evidence type="ECO:0000256" key="1">
    <source>
        <dbReference type="ARBA" id="ARBA00004141"/>
    </source>
</evidence>